<gene>
    <name evidence="1" type="ORF">CSUI_006870</name>
</gene>
<dbReference type="Proteomes" id="UP000221165">
    <property type="component" value="Unassembled WGS sequence"/>
</dbReference>
<name>A0A2C6KFM4_9APIC</name>
<proteinExistence type="predicted"/>
<evidence type="ECO:0000313" key="2">
    <source>
        <dbReference type="Proteomes" id="UP000221165"/>
    </source>
</evidence>
<dbReference type="VEuPathDB" id="ToxoDB:CSUI_006870"/>
<dbReference type="RefSeq" id="XP_067921002.1">
    <property type="nucleotide sequence ID" value="XM_068067021.1"/>
</dbReference>
<sequence>MKRPPSRCLPERYRPKCRSRPLDEADAHPYSIEAILGSRARKKRAGNRAPFFSEMDRLRVAEHGRASARCVMY</sequence>
<comment type="caution">
    <text evidence="1">The sequence shown here is derived from an EMBL/GenBank/DDBJ whole genome shotgun (WGS) entry which is preliminary data.</text>
</comment>
<dbReference type="EMBL" id="MIGC01003528">
    <property type="protein sequence ID" value="PHJ19300.1"/>
    <property type="molecule type" value="Genomic_DNA"/>
</dbReference>
<evidence type="ECO:0000313" key="1">
    <source>
        <dbReference type="EMBL" id="PHJ19300.1"/>
    </source>
</evidence>
<reference evidence="1 2" key="1">
    <citation type="journal article" date="2017" name="Int. J. Parasitol.">
        <title>The genome of the protozoan parasite Cystoisospora suis and a reverse vaccinology approach to identify vaccine candidates.</title>
        <authorList>
            <person name="Palmieri N."/>
            <person name="Shrestha A."/>
            <person name="Ruttkowski B."/>
            <person name="Beck T."/>
            <person name="Vogl C."/>
            <person name="Tomley F."/>
            <person name="Blake D.P."/>
            <person name="Joachim A."/>
        </authorList>
    </citation>
    <scope>NUCLEOTIDE SEQUENCE [LARGE SCALE GENOMIC DNA]</scope>
    <source>
        <strain evidence="1 2">Wien I</strain>
    </source>
</reference>
<accession>A0A2C6KFM4</accession>
<dbReference type="GeneID" id="94430232"/>
<protein>
    <submittedName>
        <fullName evidence="1">Uncharacterized protein</fullName>
    </submittedName>
</protein>
<dbReference type="AlphaFoldDB" id="A0A2C6KFM4"/>
<keyword evidence="2" id="KW-1185">Reference proteome</keyword>
<organism evidence="1 2">
    <name type="scientific">Cystoisospora suis</name>
    <dbReference type="NCBI Taxonomy" id="483139"/>
    <lineage>
        <taxon>Eukaryota</taxon>
        <taxon>Sar</taxon>
        <taxon>Alveolata</taxon>
        <taxon>Apicomplexa</taxon>
        <taxon>Conoidasida</taxon>
        <taxon>Coccidia</taxon>
        <taxon>Eucoccidiorida</taxon>
        <taxon>Eimeriorina</taxon>
        <taxon>Sarcocystidae</taxon>
        <taxon>Cystoisospora</taxon>
    </lineage>
</organism>